<proteinExistence type="predicted"/>
<dbReference type="Proteomes" id="UP001227268">
    <property type="component" value="Unassembled WGS sequence"/>
</dbReference>
<sequence>MSTIAANTRHQITSSSRVGALLYKWLWNGQYSIFPWIPKPIKYLALLLLILNAKSWPFVWHVKLWWPAIWGHIQAKRKGLKPYYWGLGLFTTKDRQDPKAQKLIQEDPYHGDRFVDHTKVVSKKKCHAYYDDCDYNKHLSNSCYAKNLDYARMQACVEAFSPFFAPGGWMALGAGSYQFAKEIPMFIDYEIHISIGGFEEKWMYLVAEFVTYPNKGKSGQGKGKTQAIHTATPAPEAEKADSARRTVQPILTEVLSGSVTSSGVATPTNNELNNGNSTNAPTSMQEQIAKRVAQTVRTDGSVLHCLAVSTYCFKVGRITVPPRVVLSFCGYGDQSNWDRAETIITGSNDRGKKWLQGGWKDEAEDVGKEFADHELNKKGRFAGGKLSEAFEGLKETVDAALRG</sequence>
<evidence type="ECO:0000313" key="1">
    <source>
        <dbReference type="EMBL" id="KAJ9104531.1"/>
    </source>
</evidence>
<protein>
    <submittedName>
        <fullName evidence="1">Uncharacterized protein</fullName>
    </submittedName>
</protein>
<reference evidence="1" key="1">
    <citation type="submission" date="2023-04" db="EMBL/GenBank/DDBJ databases">
        <title>Draft Genome sequencing of Naganishia species isolated from polar environments using Oxford Nanopore Technology.</title>
        <authorList>
            <person name="Leo P."/>
            <person name="Venkateswaran K."/>
        </authorList>
    </citation>
    <scope>NUCLEOTIDE SEQUENCE</scope>
    <source>
        <strain evidence="1">MNA-CCFEE 5423</strain>
    </source>
</reference>
<evidence type="ECO:0000313" key="2">
    <source>
        <dbReference type="Proteomes" id="UP001227268"/>
    </source>
</evidence>
<dbReference type="EMBL" id="JASBWT010000005">
    <property type="protein sequence ID" value="KAJ9104531.1"/>
    <property type="molecule type" value="Genomic_DNA"/>
</dbReference>
<accession>A0ACC2W0Z5</accession>
<gene>
    <name evidence="1" type="ORF">QFC21_002027</name>
</gene>
<comment type="caution">
    <text evidence="1">The sequence shown here is derived from an EMBL/GenBank/DDBJ whole genome shotgun (WGS) entry which is preliminary data.</text>
</comment>
<name>A0ACC2W0Z5_9TREE</name>
<organism evidence="1 2">
    <name type="scientific">Naganishia friedmannii</name>
    <dbReference type="NCBI Taxonomy" id="89922"/>
    <lineage>
        <taxon>Eukaryota</taxon>
        <taxon>Fungi</taxon>
        <taxon>Dikarya</taxon>
        <taxon>Basidiomycota</taxon>
        <taxon>Agaricomycotina</taxon>
        <taxon>Tremellomycetes</taxon>
        <taxon>Filobasidiales</taxon>
        <taxon>Filobasidiaceae</taxon>
        <taxon>Naganishia</taxon>
    </lineage>
</organism>
<keyword evidence="2" id="KW-1185">Reference proteome</keyword>